<feature type="region of interest" description="Disordered" evidence="1">
    <location>
        <begin position="229"/>
        <end position="255"/>
    </location>
</feature>
<dbReference type="AlphaFoldDB" id="A0A835XTV6"/>
<keyword evidence="3" id="KW-1185">Reference proteome</keyword>
<gene>
    <name evidence="2" type="ORF">HYH03_011461</name>
</gene>
<name>A0A835XTV6_9CHLO</name>
<evidence type="ECO:0000313" key="3">
    <source>
        <dbReference type="Proteomes" id="UP000612055"/>
    </source>
</evidence>
<evidence type="ECO:0000256" key="1">
    <source>
        <dbReference type="SAM" id="MobiDB-lite"/>
    </source>
</evidence>
<comment type="caution">
    <text evidence="2">The sequence shown here is derived from an EMBL/GenBank/DDBJ whole genome shotgun (WGS) entry which is preliminary data.</text>
</comment>
<proteinExistence type="predicted"/>
<evidence type="ECO:0000313" key="2">
    <source>
        <dbReference type="EMBL" id="KAG2490158.1"/>
    </source>
</evidence>
<accession>A0A835XTV6</accession>
<organism evidence="2 3">
    <name type="scientific">Edaphochlamys debaryana</name>
    <dbReference type="NCBI Taxonomy" id="47281"/>
    <lineage>
        <taxon>Eukaryota</taxon>
        <taxon>Viridiplantae</taxon>
        <taxon>Chlorophyta</taxon>
        <taxon>core chlorophytes</taxon>
        <taxon>Chlorophyceae</taxon>
        <taxon>CS clade</taxon>
        <taxon>Chlamydomonadales</taxon>
        <taxon>Chlamydomonadales incertae sedis</taxon>
        <taxon>Edaphochlamys</taxon>
    </lineage>
</organism>
<feature type="compositionally biased region" description="Gly residues" evidence="1">
    <location>
        <begin position="229"/>
        <end position="239"/>
    </location>
</feature>
<dbReference type="OrthoDB" id="529589at2759"/>
<dbReference type="Proteomes" id="UP000612055">
    <property type="component" value="Unassembled WGS sequence"/>
</dbReference>
<dbReference type="EMBL" id="JAEHOE010000065">
    <property type="protein sequence ID" value="KAG2490158.1"/>
    <property type="molecule type" value="Genomic_DNA"/>
</dbReference>
<protein>
    <submittedName>
        <fullName evidence="2">Uncharacterized protein</fullName>
    </submittedName>
</protein>
<sequence length="356" mass="36503">MRANTSDLPSTAHAWAAVEVLTRWAESTFALSAKAQRALARAPAGRSGACVWDGAQCLFNPLLLGSAAFPPPELPTEKVLKRFGLEALTCREAADTAACYADKNCEWDGQQVTCYLAHDPAMDFAETITACKNHLMSHAAYDCWHRRPDPAAPYPCGALAASCAFHRQGEQGIPEDRCIPVDPPHRPSALGPKQVYEALARAEGTSFRDPTAGSSAAAGAGAGAGGLGGGLGTGTGTGGHQRSLRHASDGGGPGPGPGALDLAWCPRLALRGASLAMCRAGTQEDCLQDKRCDWMAGVVEGSHCVLAHSTLLEVLLGGSAFAGTVIKTEEACAGAASEAACAAVALALRAPDGSSG</sequence>
<reference evidence="2" key="1">
    <citation type="journal article" date="2020" name="bioRxiv">
        <title>Comparative genomics of Chlamydomonas.</title>
        <authorList>
            <person name="Craig R.J."/>
            <person name="Hasan A.R."/>
            <person name="Ness R.W."/>
            <person name="Keightley P.D."/>
        </authorList>
    </citation>
    <scope>NUCLEOTIDE SEQUENCE</scope>
    <source>
        <strain evidence="2">CCAP 11/70</strain>
    </source>
</reference>